<dbReference type="RefSeq" id="WP_248055611.1">
    <property type="nucleotide sequence ID" value="NZ_CP118734.1"/>
</dbReference>
<feature type="transmembrane region" description="Helical" evidence="1">
    <location>
        <begin position="66"/>
        <end position="85"/>
    </location>
</feature>
<dbReference type="AlphaFoldDB" id="A0AA96VPT1"/>
<gene>
    <name evidence="2" type="ORF">PW220_09350</name>
</gene>
<dbReference type="Proteomes" id="UP001301526">
    <property type="component" value="Chromosome"/>
</dbReference>
<protein>
    <recommendedName>
        <fullName evidence="4">Tandem five-TM protein</fullName>
    </recommendedName>
</protein>
<reference evidence="2 3" key="1">
    <citation type="submission" date="2023-02" db="EMBL/GenBank/DDBJ databases">
        <title>Streptococcus sp. Genome Sequencing and Assembly.</title>
        <authorList>
            <person name="Shore S.M."/>
            <person name="Nicholson T.L."/>
        </authorList>
    </citation>
    <scope>NUCLEOTIDE SEQUENCE [LARGE SCALE GENOMIC DNA]</scope>
    <source>
        <strain evidence="2 3">29892</strain>
    </source>
</reference>
<name>A0AA96VPT1_9STRE</name>
<sequence>MKLTFKQSKIGCYQIVEYQDKKFIMDLSTLKPKFYYWGFLPKTVMLEMIEIEKSNSQFELDNEKKMSFSTAVITIMVQPFVKIGYDLFKNVFVNYDISSQIVIKTILFLLSMSIAYFIVLQSLRRAHSKAQILLDKNPSDYKIIFHSNNRRNPVNSIIFLGNIILFAFYIYINNGVEAGFLVMNCIWSILLFLASWTMPPVAHSYQNKYLIFKEISKK</sequence>
<organism evidence="2 3">
    <name type="scientific">Streptococcus iners subsp. hyiners</name>
    <dbReference type="NCBI Taxonomy" id="3028083"/>
    <lineage>
        <taxon>Bacteria</taxon>
        <taxon>Bacillati</taxon>
        <taxon>Bacillota</taxon>
        <taxon>Bacilli</taxon>
        <taxon>Lactobacillales</taxon>
        <taxon>Streptococcaceae</taxon>
        <taxon>Streptococcus</taxon>
        <taxon>Streptococcus iners</taxon>
    </lineage>
</organism>
<proteinExistence type="predicted"/>
<keyword evidence="3" id="KW-1185">Reference proteome</keyword>
<keyword evidence="1" id="KW-0472">Membrane</keyword>
<keyword evidence="1" id="KW-0812">Transmembrane</keyword>
<evidence type="ECO:0008006" key="4">
    <source>
        <dbReference type="Google" id="ProtNLM"/>
    </source>
</evidence>
<feature type="transmembrane region" description="Helical" evidence="1">
    <location>
        <begin position="97"/>
        <end position="119"/>
    </location>
</feature>
<evidence type="ECO:0000313" key="2">
    <source>
        <dbReference type="EMBL" id="WNY48914.1"/>
    </source>
</evidence>
<evidence type="ECO:0000313" key="3">
    <source>
        <dbReference type="Proteomes" id="UP001301526"/>
    </source>
</evidence>
<evidence type="ECO:0000256" key="1">
    <source>
        <dbReference type="SAM" id="Phobius"/>
    </source>
</evidence>
<feature type="transmembrane region" description="Helical" evidence="1">
    <location>
        <begin position="178"/>
        <end position="198"/>
    </location>
</feature>
<accession>A0AA96VPT1</accession>
<dbReference type="EMBL" id="CP118734">
    <property type="protein sequence ID" value="WNY48914.1"/>
    <property type="molecule type" value="Genomic_DNA"/>
</dbReference>
<feature type="transmembrane region" description="Helical" evidence="1">
    <location>
        <begin position="154"/>
        <end position="172"/>
    </location>
</feature>
<dbReference type="NCBIfam" id="TIGR01218">
    <property type="entry name" value="Gpos_tandem_5TM"/>
    <property type="match status" value="1"/>
</dbReference>
<keyword evidence="1" id="KW-1133">Transmembrane helix</keyword>
<dbReference type="InterPro" id="IPR005915">
    <property type="entry name" value="Tandem_5TM"/>
</dbReference>